<keyword evidence="3" id="KW-1185">Reference proteome</keyword>
<evidence type="ECO:0000256" key="1">
    <source>
        <dbReference type="SAM" id="Phobius"/>
    </source>
</evidence>
<keyword evidence="1" id="KW-1133">Transmembrane helix</keyword>
<reference evidence="2 3" key="1">
    <citation type="submission" date="2017-09" db="EMBL/GenBank/DDBJ databases">
        <title>Sphingomonas spermidinifaciens 9NM-10, whole genome shotgun sequence.</title>
        <authorList>
            <person name="Feng G."/>
            <person name="Zhu H."/>
        </authorList>
    </citation>
    <scope>NUCLEOTIDE SEQUENCE [LARGE SCALE GENOMIC DNA]</scope>
    <source>
        <strain evidence="2 3">9NM-10</strain>
    </source>
</reference>
<keyword evidence="1" id="KW-0812">Transmembrane</keyword>
<protein>
    <submittedName>
        <fullName evidence="2">MerC mercury resistance protein</fullName>
    </submittedName>
</protein>
<feature type="transmembrane region" description="Helical" evidence="1">
    <location>
        <begin position="48"/>
        <end position="67"/>
    </location>
</feature>
<name>A0A2A4B1L3_9SPHN</name>
<evidence type="ECO:0000313" key="3">
    <source>
        <dbReference type="Proteomes" id="UP000218366"/>
    </source>
</evidence>
<accession>A0A2A4B1L3</accession>
<gene>
    <name evidence="2" type="ORF">COC42_10560</name>
</gene>
<dbReference type="AlphaFoldDB" id="A0A2A4B1L3"/>
<feature type="transmembrane region" description="Helical" evidence="1">
    <location>
        <begin position="14"/>
        <end position="36"/>
    </location>
</feature>
<sequence>MTALRLPRRLLDDLAIGASTLCLIHCLVLPALLVALPALTTVLALPRALHPIAFAFALPTSAAALAIGWRRHQRWRPAALAVVGLAAIGLGALAPLGEAIETLVTVPGSLLLAAAHVLNARAVRHARPFR</sequence>
<organism evidence="2 3">
    <name type="scientific">Sphingomonas spermidinifaciens</name>
    <dbReference type="NCBI Taxonomy" id="1141889"/>
    <lineage>
        <taxon>Bacteria</taxon>
        <taxon>Pseudomonadati</taxon>
        <taxon>Pseudomonadota</taxon>
        <taxon>Alphaproteobacteria</taxon>
        <taxon>Sphingomonadales</taxon>
        <taxon>Sphingomonadaceae</taxon>
        <taxon>Sphingomonas</taxon>
    </lineage>
</organism>
<dbReference type="GO" id="GO:0016020">
    <property type="term" value="C:membrane"/>
    <property type="evidence" value="ECO:0007669"/>
    <property type="project" value="InterPro"/>
</dbReference>
<dbReference type="Proteomes" id="UP000218366">
    <property type="component" value="Unassembled WGS sequence"/>
</dbReference>
<proteinExistence type="predicted"/>
<feature type="transmembrane region" description="Helical" evidence="1">
    <location>
        <begin position="103"/>
        <end position="123"/>
    </location>
</feature>
<feature type="transmembrane region" description="Helical" evidence="1">
    <location>
        <begin position="79"/>
        <end position="97"/>
    </location>
</feature>
<comment type="caution">
    <text evidence="2">The sequence shown here is derived from an EMBL/GenBank/DDBJ whole genome shotgun (WGS) entry which is preliminary data.</text>
</comment>
<dbReference type="GO" id="GO:0015097">
    <property type="term" value="F:mercury ion transmembrane transporter activity"/>
    <property type="evidence" value="ECO:0007669"/>
    <property type="project" value="InterPro"/>
</dbReference>
<dbReference type="Pfam" id="PF03203">
    <property type="entry name" value="MerC"/>
    <property type="match status" value="1"/>
</dbReference>
<evidence type="ECO:0000313" key="2">
    <source>
        <dbReference type="EMBL" id="PCD01937.1"/>
    </source>
</evidence>
<keyword evidence="1" id="KW-0472">Membrane</keyword>
<dbReference type="EMBL" id="NWMW01000002">
    <property type="protein sequence ID" value="PCD01937.1"/>
    <property type="molecule type" value="Genomic_DNA"/>
</dbReference>
<dbReference type="InterPro" id="IPR004891">
    <property type="entry name" value="Mercury-R_MerC"/>
</dbReference>
<dbReference type="RefSeq" id="WP_096343315.1">
    <property type="nucleotide sequence ID" value="NZ_NWMW01000002.1"/>
</dbReference>